<dbReference type="CDD" id="cd00845">
    <property type="entry name" value="MPP_UshA_N_like"/>
    <property type="match status" value="1"/>
</dbReference>
<dbReference type="EMBL" id="MDER01000032">
    <property type="protein sequence ID" value="ODP29027.1"/>
    <property type="molecule type" value="Genomic_DNA"/>
</dbReference>
<dbReference type="SUPFAM" id="SSF56300">
    <property type="entry name" value="Metallo-dependent phosphatases"/>
    <property type="match status" value="1"/>
</dbReference>
<comment type="caution">
    <text evidence="5">The sequence shown here is derived from an EMBL/GenBank/DDBJ whole genome shotgun (WGS) entry which is preliminary data.</text>
</comment>
<dbReference type="InterPro" id="IPR029052">
    <property type="entry name" value="Metallo-depent_PP-like"/>
</dbReference>
<sequence>MMDMNEVEDTLTLLHTNDIHSHFENMGAIAAIVADRKQKCGEDQLLVLDIGDHMDRMSIETEGSSGGANIDIINMTGYDAITIGNNEGLTYTPELLNQAYAGISCPIICSNVEEIESGVPPVWMETHRIIHKGTWKIGLIGATAQYSDYYELLGWNVSDPISSLAPWVAKLRGEVDLLVVLSHLGLPTDQKLAEQLPEIDVILGGHSHHVLDRPLWIGTTVLGAAGKFGQYIGEMVWKKDTQGARAHLLDGGLIPITENMERDVSIENAIVLHRQRAEERMNRTVAMLEAPIEINYETESPFGNLLAQAVRQFTGAELSIVNAGQLLADLPAGEVTEGLLHRLCPSPVNPCVTLLQGKNIKLALEQSLLPEFTHKTIMGFGFRGKVLGCLCVDGIDISYDLSRPAYDRITHIQLGDQPLEAEKEYSVGCLDMFTFGIGYMSLSESNEVKYILPEFIRDLLRMQLQTPGAALASAEKRWFMV</sequence>
<evidence type="ECO:0000256" key="2">
    <source>
        <dbReference type="RuleBase" id="RU362119"/>
    </source>
</evidence>
<dbReference type="GO" id="GO:0046872">
    <property type="term" value="F:metal ion binding"/>
    <property type="evidence" value="ECO:0007669"/>
    <property type="project" value="InterPro"/>
</dbReference>
<dbReference type="GO" id="GO:0030288">
    <property type="term" value="C:outer membrane-bounded periplasmic space"/>
    <property type="evidence" value="ECO:0007669"/>
    <property type="project" value="TreeGrafter"/>
</dbReference>
<dbReference type="PANTHER" id="PTHR11575:SF23">
    <property type="entry name" value="5-NUCLEOTIDASE FAMILY PROTEIN"/>
    <property type="match status" value="1"/>
</dbReference>
<reference evidence="5 6" key="1">
    <citation type="submission" date="2016-08" db="EMBL/GenBank/DDBJ databases">
        <title>Genome sequencing of Paenibacillus sp. TI45-13ar, isolated from Korean traditional nuruk.</title>
        <authorList>
            <person name="Kim S.-J."/>
        </authorList>
    </citation>
    <scope>NUCLEOTIDE SEQUENCE [LARGE SCALE GENOMIC DNA]</scope>
    <source>
        <strain evidence="5 6">TI45-13ar</strain>
    </source>
</reference>
<dbReference type="Gene3D" id="3.60.21.10">
    <property type="match status" value="1"/>
</dbReference>
<evidence type="ECO:0000313" key="5">
    <source>
        <dbReference type="EMBL" id="ODP29027.1"/>
    </source>
</evidence>
<dbReference type="GO" id="GO:0000166">
    <property type="term" value="F:nucleotide binding"/>
    <property type="evidence" value="ECO:0007669"/>
    <property type="project" value="UniProtKB-KW"/>
</dbReference>
<dbReference type="Pfam" id="PF02872">
    <property type="entry name" value="5_nucleotid_C"/>
    <property type="match status" value="1"/>
</dbReference>
<dbReference type="InterPro" id="IPR006146">
    <property type="entry name" value="5'-Nucleotdase_CS"/>
</dbReference>
<dbReference type="STRING" id="1886670.PTI45_01536"/>
<proteinExistence type="inferred from homology"/>
<dbReference type="PRINTS" id="PR01607">
    <property type="entry name" value="APYRASEFAMLY"/>
</dbReference>
<feature type="domain" description="Calcineurin-like phosphoesterase" evidence="3">
    <location>
        <begin position="12"/>
        <end position="209"/>
    </location>
</feature>
<organism evidence="5 6">
    <name type="scientific">Paenibacillus nuruki</name>
    <dbReference type="NCBI Taxonomy" id="1886670"/>
    <lineage>
        <taxon>Bacteria</taxon>
        <taxon>Bacillati</taxon>
        <taxon>Bacillota</taxon>
        <taxon>Bacilli</taxon>
        <taxon>Bacillales</taxon>
        <taxon>Paenibacillaceae</taxon>
        <taxon>Paenibacillus</taxon>
    </lineage>
</organism>
<dbReference type="SUPFAM" id="SSF55816">
    <property type="entry name" value="5'-nucleotidase (syn. UDP-sugar hydrolase), C-terminal domain"/>
    <property type="match status" value="1"/>
</dbReference>
<dbReference type="Pfam" id="PF00149">
    <property type="entry name" value="Metallophos"/>
    <property type="match status" value="1"/>
</dbReference>
<dbReference type="GO" id="GO:0008768">
    <property type="term" value="F:UDP-sugar diphosphatase activity"/>
    <property type="evidence" value="ECO:0007669"/>
    <property type="project" value="TreeGrafter"/>
</dbReference>
<evidence type="ECO:0000259" key="4">
    <source>
        <dbReference type="Pfam" id="PF02872"/>
    </source>
</evidence>
<keyword evidence="2 5" id="KW-0378">Hydrolase</keyword>
<dbReference type="GO" id="GO:0008253">
    <property type="term" value="F:5'-nucleotidase activity"/>
    <property type="evidence" value="ECO:0007669"/>
    <property type="project" value="UniProtKB-EC"/>
</dbReference>
<protein>
    <submittedName>
        <fullName evidence="5">5'-nucleotidase</fullName>
        <ecNumber evidence="5">3.1.3.5</ecNumber>
    </submittedName>
</protein>
<keyword evidence="2" id="KW-0547">Nucleotide-binding</keyword>
<dbReference type="AlphaFoldDB" id="A0A1E3L5C8"/>
<dbReference type="InterPro" id="IPR036907">
    <property type="entry name" value="5'-Nucleotdase_C_sf"/>
</dbReference>
<name>A0A1E3L5C8_9BACL</name>
<evidence type="ECO:0000313" key="6">
    <source>
        <dbReference type="Proteomes" id="UP000094578"/>
    </source>
</evidence>
<keyword evidence="1" id="KW-0732">Signal</keyword>
<gene>
    <name evidence="5" type="ORF">PTI45_01536</name>
</gene>
<dbReference type="Gene3D" id="3.90.780.10">
    <property type="entry name" value="5'-Nucleotidase, C-terminal domain"/>
    <property type="match status" value="1"/>
</dbReference>
<keyword evidence="6" id="KW-1185">Reference proteome</keyword>
<dbReference type="InterPro" id="IPR008334">
    <property type="entry name" value="5'-Nucleotdase_C"/>
</dbReference>
<dbReference type="GO" id="GO:0009166">
    <property type="term" value="P:nucleotide catabolic process"/>
    <property type="evidence" value="ECO:0007669"/>
    <property type="project" value="InterPro"/>
</dbReference>
<dbReference type="Proteomes" id="UP000094578">
    <property type="component" value="Unassembled WGS sequence"/>
</dbReference>
<dbReference type="PATRIC" id="fig|1886670.3.peg.1565"/>
<comment type="similarity">
    <text evidence="2">Belongs to the 5'-nucleotidase family.</text>
</comment>
<feature type="domain" description="5'-Nucleotidase C-terminal" evidence="4">
    <location>
        <begin position="295"/>
        <end position="427"/>
    </location>
</feature>
<evidence type="ECO:0000259" key="3">
    <source>
        <dbReference type="Pfam" id="PF00149"/>
    </source>
</evidence>
<evidence type="ECO:0000256" key="1">
    <source>
        <dbReference type="ARBA" id="ARBA00022729"/>
    </source>
</evidence>
<dbReference type="EC" id="3.1.3.5" evidence="5"/>
<dbReference type="InterPro" id="IPR006179">
    <property type="entry name" value="5_nucleotidase/apyrase"/>
</dbReference>
<dbReference type="InterPro" id="IPR004843">
    <property type="entry name" value="Calcineurin-like_PHP"/>
</dbReference>
<dbReference type="PROSITE" id="PS00785">
    <property type="entry name" value="5_NUCLEOTIDASE_1"/>
    <property type="match status" value="1"/>
</dbReference>
<dbReference type="PANTHER" id="PTHR11575">
    <property type="entry name" value="5'-NUCLEOTIDASE-RELATED"/>
    <property type="match status" value="1"/>
</dbReference>
<accession>A0A1E3L5C8</accession>